<accession>A0ACD5W2N1</accession>
<keyword evidence="2" id="KW-1185">Reference proteome</keyword>
<sequence length="465" mass="49926">MPTTPVQPHVLLVATPFQSHVNPLMRLGRRLAAKGVLVTFTTALRSGIRLDENPDVDGFRVERLRGGGLWELDDPRFVDPGDMAHHLSSAGPAALEALIRREAEAGRPVTCVVANAFVPWALRVAADMGLPRAMLWIQSCAVLSVYYHYLHALAPFPEADDASGSLAIPGLPDLAIDEVRPLLIYNSSQDLWRQMLVADLGSIREKVSWVLVNTFDALEHETISALSQHVPVIPVGPLLEPESGEADGCIEWLDAQPPRSVVLVAFGSLVITGDEETTEIAEGLAGTERPFLWVLRDDNRALLSKDTLDSALTAATSCGRGKVVAWCRQARVLAHGAVGCFVTHCGWNSTSEALAAGVPVVACPRWSDQSMNAKFLVDVYRVGVRGPRPTPVTRESLRLSIEEVMGGPEAEGIGLRAASWKKRARAALADGGSTDNGVQTFVDQITKLAIDVPTWARLVGSGGGG</sequence>
<dbReference type="EnsemblPlants" id="AVESA.00010b.r2.3DG0544150.1">
    <property type="protein sequence ID" value="AVESA.00010b.r2.3DG0544150.1.CDS.1"/>
    <property type="gene ID" value="AVESA.00010b.r2.3DG0544150"/>
</dbReference>
<protein>
    <submittedName>
        <fullName evidence="1">Uncharacterized protein</fullName>
    </submittedName>
</protein>
<name>A0ACD5W2N1_AVESA</name>
<evidence type="ECO:0000313" key="2">
    <source>
        <dbReference type="Proteomes" id="UP001732700"/>
    </source>
</evidence>
<organism evidence="1 2">
    <name type="scientific">Avena sativa</name>
    <name type="common">Oat</name>
    <dbReference type="NCBI Taxonomy" id="4498"/>
    <lineage>
        <taxon>Eukaryota</taxon>
        <taxon>Viridiplantae</taxon>
        <taxon>Streptophyta</taxon>
        <taxon>Embryophyta</taxon>
        <taxon>Tracheophyta</taxon>
        <taxon>Spermatophyta</taxon>
        <taxon>Magnoliopsida</taxon>
        <taxon>Liliopsida</taxon>
        <taxon>Poales</taxon>
        <taxon>Poaceae</taxon>
        <taxon>BOP clade</taxon>
        <taxon>Pooideae</taxon>
        <taxon>Poodae</taxon>
        <taxon>Poeae</taxon>
        <taxon>Poeae Chloroplast Group 1 (Aveneae type)</taxon>
        <taxon>Aveninae</taxon>
        <taxon>Avena</taxon>
    </lineage>
</organism>
<reference evidence="1" key="2">
    <citation type="submission" date="2025-09" db="UniProtKB">
        <authorList>
            <consortium name="EnsemblPlants"/>
        </authorList>
    </citation>
    <scope>IDENTIFICATION</scope>
</reference>
<reference evidence="1" key="1">
    <citation type="submission" date="2021-05" db="EMBL/GenBank/DDBJ databases">
        <authorList>
            <person name="Scholz U."/>
            <person name="Mascher M."/>
            <person name="Fiebig A."/>
        </authorList>
    </citation>
    <scope>NUCLEOTIDE SEQUENCE [LARGE SCALE GENOMIC DNA]</scope>
</reference>
<evidence type="ECO:0000313" key="1">
    <source>
        <dbReference type="EnsemblPlants" id="AVESA.00010b.r2.3DG0544150.1.CDS.1"/>
    </source>
</evidence>
<proteinExistence type="predicted"/>
<dbReference type="Proteomes" id="UP001732700">
    <property type="component" value="Chromosome 3D"/>
</dbReference>